<feature type="compositionally biased region" description="Basic and acidic residues" evidence="1">
    <location>
        <begin position="13"/>
        <end position="25"/>
    </location>
</feature>
<reference evidence="2 3" key="1">
    <citation type="submission" date="2023-07" db="EMBL/GenBank/DDBJ databases">
        <title>Sequencing the genomes of 1000 actinobacteria strains.</title>
        <authorList>
            <person name="Klenk H.-P."/>
        </authorList>
    </citation>
    <scope>NUCLEOTIDE SEQUENCE [LARGE SCALE GENOMIC DNA]</scope>
    <source>
        <strain evidence="2 3">DSM 44711</strain>
    </source>
</reference>
<name>A0AAE4CTD0_9ACTN</name>
<evidence type="ECO:0000256" key="1">
    <source>
        <dbReference type="SAM" id="MobiDB-lite"/>
    </source>
</evidence>
<keyword evidence="3" id="KW-1185">Reference proteome</keyword>
<organism evidence="2 3">
    <name type="scientific">Catenuloplanes niger</name>
    <dbReference type="NCBI Taxonomy" id="587534"/>
    <lineage>
        <taxon>Bacteria</taxon>
        <taxon>Bacillati</taxon>
        <taxon>Actinomycetota</taxon>
        <taxon>Actinomycetes</taxon>
        <taxon>Micromonosporales</taxon>
        <taxon>Micromonosporaceae</taxon>
        <taxon>Catenuloplanes</taxon>
    </lineage>
</organism>
<dbReference type="RefSeq" id="WP_310414941.1">
    <property type="nucleotide sequence ID" value="NZ_JAVDYC010000001.1"/>
</dbReference>
<dbReference type="Proteomes" id="UP001183629">
    <property type="component" value="Unassembled WGS sequence"/>
</dbReference>
<dbReference type="AlphaFoldDB" id="A0AAE4CTD0"/>
<evidence type="ECO:0000313" key="3">
    <source>
        <dbReference type="Proteomes" id="UP001183629"/>
    </source>
</evidence>
<comment type="caution">
    <text evidence="2">The sequence shown here is derived from an EMBL/GenBank/DDBJ whole genome shotgun (WGS) entry which is preliminary data.</text>
</comment>
<feature type="region of interest" description="Disordered" evidence="1">
    <location>
        <begin position="1"/>
        <end position="31"/>
    </location>
</feature>
<dbReference type="EMBL" id="JAVDYC010000001">
    <property type="protein sequence ID" value="MDR7323292.1"/>
    <property type="molecule type" value="Genomic_DNA"/>
</dbReference>
<evidence type="ECO:0000313" key="2">
    <source>
        <dbReference type="EMBL" id="MDR7323292.1"/>
    </source>
</evidence>
<proteinExistence type="predicted"/>
<feature type="compositionally biased region" description="Polar residues" evidence="1">
    <location>
        <begin position="1"/>
        <end position="12"/>
    </location>
</feature>
<sequence>MSAGEQTITSSEGTRRVEEAEREHPGWCAADPGEHRSLPVVVRPDAFDDASVQAWLTSLYGSDAASAVVTVEVEDVEMRARRTLTVGLTRAFIAALAELRRLRRAGERRAVVDGHPSWCTRMESAGEPHRSREVEAAEEHNGDVIRVWLALGASQGDARPRTLVEMRTDGVVLEWPPLTLVQHAVLLRKLAHLLEQLHSADAEAPALRRSA</sequence>
<gene>
    <name evidence="2" type="ORF">J2S44_003542</name>
</gene>
<accession>A0AAE4CTD0</accession>
<protein>
    <submittedName>
        <fullName evidence="2">Uncharacterized protein</fullName>
    </submittedName>
</protein>